<reference evidence="3" key="1">
    <citation type="submission" date="2019-11" db="EMBL/GenBank/DDBJ databases">
        <authorList>
            <person name="Liu Y."/>
            <person name="Hou J."/>
            <person name="Li T.-Q."/>
            <person name="Guan C.-H."/>
            <person name="Wu X."/>
            <person name="Wu H.-Z."/>
            <person name="Ling F."/>
            <person name="Zhang R."/>
            <person name="Shi X.-G."/>
            <person name="Ren J.-P."/>
            <person name="Chen E.-F."/>
            <person name="Sun J.-M."/>
        </authorList>
    </citation>
    <scope>NUCLEOTIDE SEQUENCE</scope>
    <source>
        <strain evidence="3">Adult_tree_wgs_1</strain>
        <tissue evidence="3">Leaves</tissue>
    </source>
</reference>
<dbReference type="Proteomes" id="UP000626092">
    <property type="component" value="Unassembled WGS sequence"/>
</dbReference>
<accession>A0A834H8K5</accession>
<evidence type="ECO:0000256" key="1">
    <source>
        <dbReference type="SAM" id="MobiDB-lite"/>
    </source>
</evidence>
<name>A0A834H8K5_RHOSS</name>
<protein>
    <recommendedName>
        <fullName evidence="2">Myb/SANT-like domain-containing protein</fullName>
    </recommendedName>
</protein>
<feature type="compositionally biased region" description="Polar residues" evidence="1">
    <location>
        <begin position="220"/>
        <end position="230"/>
    </location>
</feature>
<organism evidence="3 4">
    <name type="scientific">Rhododendron simsii</name>
    <name type="common">Sims's rhododendron</name>
    <dbReference type="NCBI Taxonomy" id="118357"/>
    <lineage>
        <taxon>Eukaryota</taxon>
        <taxon>Viridiplantae</taxon>
        <taxon>Streptophyta</taxon>
        <taxon>Embryophyta</taxon>
        <taxon>Tracheophyta</taxon>
        <taxon>Spermatophyta</taxon>
        <taxon>Magnoliopsida</taxon>
        <taxon>eudicotyledons</taxon>
        <taxon>Gunneridae</taxon>
        <taxon>Pentapetalae</taxon>
        <taxon>asterids</taxon>
        <taxon>Ericales</taxon>
        <taxon>Ericaceae</taxon>
        <taxon>Ericoideae</taxon>
        <taxon>Rhodoreae</taxon>
        <taxon>Rhododendron</taxon>
    </lineage>
</organism>
<dbReference type="AlphaFoldDB" id="A0A834H8K5"/>
<keyword evidence="4" id="KW-1185">Reference proteome</keyword>
<feature type="region of interest" description="Disordered" evidence="1">
    <location>
        <begin position="162"/>
        <end position="230"/>
    </location>
</feature>
<dbReference type="OrthoDB" id="1910266at2759"/>
<dbReference type="InterPro" id="IPR024752">
    <property type="entry name" value="Myb/SANT-like_dom"/>
</dbReference>
<feature type="domain" description="Myb/SANT-like" evidence="2">
    <location>
        <begin position="29"/>
        <end position="126"/>
    </location>
</feature>
<dbReference type="EMBL" id="WJXA01000002">
    <property type="protein sequence ID" value="KAF7149572.1"/>
    <property type="molecule type" value="Genomic_DNA"/>
</dbReference>
<comment type="caution">
    <text evidence="3">The sequence shown here is derived from an EMBL/GenBank/DDBJ whole genome shotgun (WGS) entry which is preliminary data.</text>
</comment>
<gene>
    <name evidence="3" type="ORF">RHSIM_Rhsim02G0037900</name>
</gene>
<proteinExistence type="predicted"/>
<evidence type="ECO:0000313" key="4">
    <source>
        <dbReference type="Proteomes" id="UP000626092"/>
    </source>
</evidence>
<dbReference type="Pfam" id="PF12776">
    <property type="entry name" value="Myb_DNA-bind_3"/>
    <property type="match status" value="1"/>
</dbReference>
<dbReference type="PANTHER" id="PTHR31704">
    <property type="entry name" value="MYB/SANT-LIKE DNA-BINDING DOMAIN PROTEIN-RELATED"/>
    <property type="match status" value="1"/>
</dbReference>
<feature type="region of interest" description="Disordered" evidence="1">
    <location>
        <begin position="461"/>
        <end position="482"/>
    </location>
</feature>
<evidence type="ECO:0000313" key="3">
    <source>
        <dbReference type="EMBL" id="KAF7149572.1"/>
    </source>
</evidence>
<sequence>MNLGKKGAPNVSHCLGVVPPGPYRLGRATWDSKMTRLFLQLAIKEIEDEGRGTTQLSNNSLRNISTEIIARTGEVLNLKQCKNRYGVLKRDWQAWMLLADSRRGAIGLGMNPVTGTFTAPDHFWANLIAQNENVAKFRDRLLEHEELMQRVFEEVTATGSLQCTPGAEGELGMGADGRRSLPTDNDDLTDTDGQGNTVGIENGEEIGSEYTSGEHGRGTPFSSQQGTTNPLFPHYGMGTTNPVSLQQANRSSPFVRHQAAMGDPSFPHHAATNTPPFLHHATTNTPPARQHVRTSPSPFRQHEYVTPTTHFFNSGTTSNPPCPEPEIRCSPPLSEHGTNTPPFPRAMPIYPGCNSSGTKRTKSKSSGTDALSQSMTNILDTMISRQNQYRSVIKHGCNMVDIMKIFGQMEYFQQEPVPPMYWWLIAYLFGDPMKMDVFYGLPNDAQRISFAQREHTKAMLAQSRGQGNPTEALPPWNPLSHI</sequence>
<evidence type="ECO:0000259" key="2">
    <source>
        <dbReference type="Pfam" id="PF12776"/>
    </source>
</evidence>
<dbReference type="PANTHER" id="PTHR31704:SF37">
    <property type="entry name" value="HEAT SHOCK PROTEIN"/>
    <property type="match status" value="1"/>
</dbReference>